<dbReference type="OrthoDB" id="1724942at2759"/>
<dbReference type="AlphaFoldDB" id="A0A5A7TD31"/>
<dbReference type="Proteomes" id="UP000321393">
    <property type="component" value="Unassembled WGS sequence"/>
</dbReference>
<evidence type="ECO:0000313" key="3">
    <source>
        <dbReference type="Proteomes" id="UP000321393"/>
    </source>
</evidence>
<organism evidence="2 3">
    <name type="scientific">Cucumis melo var. makuwa</name>
    <name type="common">Oriental melon</name>
    <dbReference type="NCBI Taxonomy" id="1194695"/>
    <lineage>
        <taxon>Eukaryota</taxon>
        <taxon>Viridiplantae</taxon>
        <taxon>Streptophyta</taxon>
        <taxon>Embryophyta</taxon>
        <taxon>Tracheophyta</taxon>
        <taxon>Spermatophyta</taxon>
        <taxon>Magnoliopsida</taxon>
        <taxon>eudicotyledons</taxon>
        <taxon>Gunneridae</taxon>
        <taxon>Pentapetalae</taxon>
        <taxon>rosids</taxon>
        <taxon>fabids</taxon>
        <taxon>Cucurbitales</taxon>
        <taxon>Cucurbitaceae</taxon>
        <taxon>Benincaseae</taxon>
        <taxon>Cucumis</taxon>
    </lineage>
</organism>
<name>A0A5A7TD31_CUCMM</name>
<dbReference type="SUPFAM" id="SSF54160">
    <property type="entry name" value="Chromo domain-like"/>
    <property type="match status" value="1"/>
</dbReference>
<dbReference type="Pfam" id="PF24626">
    <property type="entry name" value="SH3_Tf2-1"/>
    <property type="match status" value="1"/>
</dbReference>
<feature type="domain" description="Tf2-1-like SH3-like" evidence="1">
    <location>
        <begin position="18"/>
        <end position="81"/>
    </location>
</feature>
<protein>
    <recommendedName>
        <fullName evidence="1">Tf2-1-like SH3-like domain-containing protein</fullName>
    </recommendedName>
</protein>
<dbReference type="PANTHER" id="PTHR46148">
    <property type="entry name" value="CHROMO DOMAIN-CONTAINING PROTEIN"/>
    <property type="match status" value="1"/>
</dbReference>
<dbReference type="Gene3D" id="2.40.50.40">
    <property type="match status" value="1"/>
</dbReference>
<evidence type="ECO:0000313" key="2">
    <source>
        <dbReference type="EMBL" id="KAA0041190.1"/>
    </source>
</evidence>
<proteinExistence type="predicted"/>
<sequence length="259" mass="30771">MKKYANMKRREVEFQVRDLVFLKIRPYRQTSLRKRRNEKLSPKYFATCKILERIGHIAYKLELPTTSSVDLVFHVSQLKKALGDHAKVNQLIPYMNENQEWLTIPEEVFGYRKNPSTREWEVLFSWKGLPPHEATWEDCNDFKQQFPDFHLEDKINRFQKSWGMDPSYMPSRKSFERAGRYDIARALEKWGGLHEVSRLLSLKVRHPNRQPSFAKDRKSDYVVANDVDGESKAPSKPYISQDTEKWLTGLKYLDINWVE</sequence>
<reference evidence="2 3" key="1">
    <citation type="submission" date="2019-08" db="EMBL/GenBank/DDBJ databases">
        <title>Draft genome sequences of two oriental melons (Cucumis melo L. var makuwa).</title>
        <authorList>
            <person name="Kwon S.-Y."/>
        </authorList>
    </citation>
    <scope>NUCLEOTIDE SEQUENCE [LARGE SCALE GENOMIC DNA]</scope>
    <source>
        <strain evidence="3">cv. SW 3</strain>
        <tissue evidence="2">Leaf</tissue>
    </source>
</reference>
<dbReference type="InterPro" id="IPR056924">
    <property type="entry name" value="SH3_Tf2-1"/>
</dbReference>
<dbReference type="PANTHER" id="PTHR46148:SF52">
    <property type="entry name" value="OS04G0603800 PROTEIN"/>
    <property type="match status" value="1"/>
</dbReference>
<accession>A0A5A7TD31</accession>
<dbReference type="EMBL" id="SSTE01016683">
    <property type="protein sequence ID" value="KAA0041190.1"/>
    <property type="molecule type" value="Genomic_DNA"/>
</dbReference>
<dbReference type="InterPro" id="IPR016197">
    <property type="entry name" value="Chromo-like_dom_sf"/>
</dbReference>
<evidence type="ECO:0000259" key="1">
    <source>
        <dbReference type="Pfam" id="PF24626"/>
    </source>
</evidence>
<gene>
    <name evidence="2" type="ORF">E6C27_scaffold128G001350</name>
</gene>
<comment type="caution">
    <text evidence="2">The sequence shown here is derived from an EMBL/GenBank/DDBJ whole genome shotgun (WGS) entry which is preliminary data.</text>
</comment>